<evidence type="ECO:0000313" key="2">
    <source>
        <dbReference type="Proteomes" id="UP000020077"/>
    </source>
</evidence>
<protein>
    <submittedName>
        <fullName evidence="1">Uncharacterized protein</fullName>
    </submittedName>
</protein>
<dbReference type="EMBL" id="JDVG02000513">
    <property type="protein sequence ID" value="KFB71632.1"/>
    <property type="molecule type" value="Genomic_DNA"/>
</dbReference>
<proteinExistence type="predicted"/>
<organism evidence="1 2">
    <name type="scientific">Candidatus Accumulibacter phosphatis</name>
    <dbReference type="NCBI Taxonomy" id="327160"/>
    <lineage>
        <taxon>Bacteria</taxon>
        <taxon>Pseudomonadati</taxon>
        <taxon>Pseudomonadota</taxon>
        <taxon>Betaproteobacteria</taxon>
        <taxon>Candidatus Accumulibacter</taxon>
    </lineage>
</organism>
<accession>A0A080LT29</accession>
<reference evidence="1 2" key="1">
    <citation type="submission" date="2014-02" db="EMBL/GenBank/DDBJ databases">
        <title>Expanding our view of genomic diversity in Candidatus Accumulibacter clades.</title>
        <authorList>
            <person name="Skennerton C.T."/>
            <person name="Barr J.J."/>
            <person name="Slater F.R."/>
            <person name="Bond P.L."/>
            <person name="Tyson G.W."/>
        </authorList>
    </citation>
    <scope>NUCLEOTIDE SEQUENCE [LARGE SCALE GENOMIC DNA]</scope>
    <source>
        <strain evidence="2">BA-91</strain>
    </source>
</reference>
<evidence type="ECO:0000313" key="1">
    <source>
        <dbReference type="EMBL" id="KFB71632.1"/>
    </source>
</evidence>
<gene>
    <name evidence="1" type="ORF">AW09_003213</name>
</gene>
<comment type="caution">
    <text evidence="1">The sequence shown here is derived from an EMBL/GenBank/DDBJ whole genome shotgun (WGS) entry which is preliminary data.</text>
</comment>
<sequence length="171" mass="19391">MRQREELGGHDAAGAVRVVLQQTFDFRLAVAAKHGHQFGALILRQFADEVSEVIGLHMFQQRRQFLDRRFGHYLRAQVRPHLAEDFGTQFLVADRVEDIDDMLGRQFIENRCHVSGVDARDHFLQRAPGVAVIEAINGFDEPFFPRVVGVQGSRLGFHVDVHGDSPQSQYA</sequence>
<dbReference type="AlphaFoldDB" id="A0A080LT29"/>
<name>A0A080LT29_9PROT</name>
<dbReference type="Proteomes" id="UP000020077">
    <property type="component" value="Unassembled WGS sequence"/>
</dbReference>